<dbReference type="Proteomes" id="UP000707451">
    <property type="component" value="Unassembled WGS sequence"/>
</dbReference>
<feature type="region of interest" description="Disordered" evidence="1">
    <location>
        <begin position="88"/>
        <end position="120"/>
    </location>
</feature>
<dbReference type="AlphaFoldDB" id="A0A9P8BPX0"/>
<comment type="caution">
    <text evidence="2">The sequence shown here is derived from an EMBL/GenBank/DDBJ whole genome shotgun (WGS) entry which is preliminary data.</text>
</comment>
<keyword evidence="3" id="KW-1185">Reference proteome</keyword>
<gene>
    <name evidence="2" type="ORF">KI688_007310</name>
</gene>
<feature type="compositionally biased region" description="Basic and acidic residues" evidence="1">
    <location>
        <begin position="96"/>
        <end position="109"/>
    </location>
</feature>
<sequence>MNVINNSSPSFHNCRSYNTTYRSRRQSRNVVLKYKCRQRLCLKIFIRRMSNPNNDYSISTLKTMNSKRRSDAIANTLENLEMLGAENVASPTTQLTKDKAKGKKDKDEGEAIAMENVEFT</sequence>
<protein>
    <submittedName>
        <fullName evidence="2">Uncharacterized protein</fullName>
    </submittedName>
</protein>
<organism evidence="2 3">
    <name type="scientific">Linnemannia hyalina</name>
    <dbReference type="NCBI Taxonomy" id="64524"/>
    <lineage>
        <taxon>Eukaryota</taxon>
        <taxon>Fungi</taxon>
        <taxon>Fungi incertae sedis</taxon>
        <taxon>Mucoromycota</taxon>
        <taxon>Mortierellomycotina</taxon>
        <taxon>Mortierellomycetes</taxon>
        <taxon>Mortierellales</taxon>
        <taxon>Mortierellaceae</taxon>
        <taxon>Linnemannia</taxon>
    </lineage>
</organism>
<evidence type="ECO:0000313" key="3">
    <source>
        <dbReference type="Proteomes" id="UP000707451"/>
    </source>
</evidence>
<accession>A0A9P8BPX0</accession>
<dbReference type="OrthoDB" id="10600161at2759"/>
<evidence type="ECO:0000313" key="2">
    <source>
        <dbReference type="EMBL" id="KAG9061332.1"/>
    </source>
</evidence>
<reference evidence="2" key="1">
    <citation type="submission" date="2021-06" db="EMBL/GenBank/DDBJ databases">
        <title>Genome Sequence of Mortierella hyaline Strain SCG-10, a Cold-Adapted, Nitrate-Reducing Fungus Isolated from Soil in Minnesota, USA.</title>
        <authorList>
            <person name="Aldossari N."/>
        </authorList>
    </citation>
    <scope>NUCLEOTIDE SEQUENCE</scope>
    <source>
        <strain evidence="2">SCG-10</strain>
    </source>
</reference>
<dbReference type="EMBL" id="JAHRHY010000024">
    <property type="protein sequence ID" value="KAG9061332.1"/>
    <property type="molecule type" value="Genomic_DNA"/>
</dbReference>
<proteinExistence type="predicted"/>
<name>A0A9P8BPX0_9FUNG</name>
<evidence type="ECO:0000256" key="1">
    <source>
        <dbReference type="SAM" id="MobiDB-lite"/>
    </source>
</evidence>